<accession>A0A8T3VVT9</accession>
<keyword evidence="1" id="KW-1133">Transmembrane helix</keyword>
<feature type="transmembrane region" description="Helical" evidence="1">
    <location>
        <begin position="6"/>
        <end position="25"/>
    </location>
</feature>
<organism evidence="2 3">
    <name type="scientific">Methanobrevibacter olleyae</name>
    <dbReference type="NCBI Taxonomy" id="294671"/>
    <lineage>
        <taxon>Archaea</taxon>
        <taxon>Methanobacteriati</taxon>
        <taxon>Methanobacteriota</taxon>
        <taxon>Methanomada group</taxon>
        <taxon>Methanobacteria</taxon>
        <taxon>Methanobacteriales</taxon>
        <taxon>Methanobacteriaceae</taxon>
        <taxon>Methanobrevibacter</taxon>
    </lineage>
</organism>
<sequence>MDKKITVIMIAIIVAVLAIGAFFALSNTFIPESSRFTDLFDYSIEPTTSWNSEKNEFSFSQIIKSVNGKDYKDIDIKVNFYKGNDPLGSYDSKIDSTKYGKFKLNFTKELSEEPDAFYYDVVSATEV</sequence>
<comment type="caution">
    <text evidence="2">The sequence shown here is derived from an EMBL/GenBank/DDBJ whole genome shotgun (WGS) entry which is preliminary data.</text>
</comment>
<dbReference type="AlphaFoldDB" id="A0A8T3VVT9"/>
<keyword evidence="1" id="KW-0472">Membrane</keyword>
<proteinExistence type="predicted"/>
<evidence type="ECO:0000256" key="1">
    <source>
        <dbReference type="SAM" id="Phobius"/>
    </source>
</evidence>
<reference evidence="2" key="1">
    <citation type="submission" date="2019-04" db="EMBL/GenBank/DDBJ databases">
        <title>Evolution of Biomass-Degrading Anaerobic Consortia Revealed by Metagenomics.</title>
        <authorList>
            <person name="Peng X."/>
        </authorList>
    </citation>
    <scope>NUCLEOTIDE SEQUENCE</scope>
    <source>
        <strain evidence="2">SIG14</strain>
    </source>
</reference>
<dbReference type="Proteomes" id="UP000732619">
    <property type="component" value="Unassembled WGS sequence"/>
</dbReference>
<keyword evidence="1" id="KW-0812">Transmembrane</keyword>
<evidence type="ECO:0000313" key="2">
    <source>
        <dbReference type="EMBL" id="MBE6512065.1"/>
    </source>
</evidence>
<evidence type="ECO:0000313" key="3">
    <source>
        <dbReference type="Proteomes" id="UP000732619"/>
    </source>
</evidence>
<protein>
    <submittedName>
        <fullName evidence="2">Uncharacterized protein</fullName>
    </submittedName>
</protein>
<name>A0A8T3VVT9_METOL</name>
<gene>
    <name evidence="2" type="ORF">E7Z75_02785</name>
</gene>
<dbReference type="EMBL" id="SUTG01000007">
    <property type="protein sequence ID" value="MBE6512065.1"/>
    <property type="molecule type" value="Genomic_DNA"/>
</dbReference>